<keyword evidence="2" id="KW-0560">Oxidoreductase</keyword>
<comment type="similarity">
    <text evidence="1">Belongs to the NAD(P)H dehydrogenase (quinone) family.</text>
</comment>
<evidence type="ECO:0000313" key="4">
    <source>
        <dbReference type="Proteomes" id="UP000644140"/>
    </source>
</evidence>
<evidence type="ECO:0000256" key="1">
    <source>
        <dbReference type="ARBA" id="ARBA00006252"/>
    </source>
</evidence>
<evidence type="ECO:0000313" key="3">
    <source>
        <dbReference type="EMBL" id="UUN99651.1"/>
    </source>
</evidence>
<reference evidence="3" key="1">
    <citation type="submission" date="2022-02" db="EMBL/GenBank/DDBJ databases">
        <title>Characterization of Tn125 harboring carbapenem-resistant Acinetobacter bereziniae clinical isolates.</title>
        <authorList>
            <person name="Wong N.-K."/>
            <person name="Pan Q."/>
        </authorList>
    </citation>
    <scope>NUCLEOTIDE SEQUENCE</scope>
    <source>
        <strain evidence="3">GD03393</strain>
    </source>
</reference>
<dbReference type="InterPro" id="IPR029039">
    <property type="entry name" value="Flavoprotein-like_sf"/>
</dbReference>
<gene>
    <name evidence="3" type="ORF">I9054_009475</name>
</gene>
<dbReference type="PANTHER" id="PTHR10204:SF34">
    <property type="entry name" value="NAD(P)H DEHYDROGENASE [QUINONE] 1 ISOFORM 1"/>
    <property type="match status" value="1"/>
</dbReference>
<protein>
    <submittedName>
        <fullName evidence="3">NAD(P)H-dependent oxidoreductase</fullName>
    </submittedName>
</protein>
<dbReference type="Gene3D" id="3.40.50.360">
    <property type="match status" value="1"/>
</dbReference>
<dbReference type="RefSeq" id="WP_151781503.1">
    <property type="nucleotide sequence ID" value="NZ_BKNL01000071.1"/>
</dbReference>
<name>A0A8I1DH00_ACIBZ</name>
<dbReference type="Pfam" id="PF02525">
    <property type="entry name" value="Flavodoxin_2"/>
    <property type="match status" value="1"/>
</dbReference>
<organism evidence="3 4">
    <name type="scientific">Acinetobacter bereziniae</name>
    <name type="common">Acinetobacter genomosp. 10</name>
    <dbReference type="NCBI Taxonomy" id="106648"/>
    <lineage>
        <taxon>Bacteria</taxon>
        <taxon>Pseudomonadati</taxon>
        <taxon>Pseudomonadota</taxon>
        <taxon>Gammaproteobacteria</taxon>
        <taxon>Moraxellales</taxon>
        <taxon>Moraxellaceae</taxon>
        <taxon>Acinetobacter</taxon>
    </lineage>
</organism>
<proteinExistence type="inferred from homology"/>
<dbReference type="PANTHER" id="PTHR10204">
    <property type="entry name" value="NAD P H OXIDOREDUCTASE-RELATED"/>
    <property type="match status" value="1"/>
</dbReference>
<sequence length="198" mass="22404">MKCLVVIAHPINDSLCHRMAKTAIASLIANGHEVVVEDLYAADFAPALTYEERLSYYGPAFDQTAVKQKIDDLLSVEALILVFPTWWFGFPAILKGWFDRVWAPGIAYNHSSDLGAIQPKLNHLRYTLAITSLGSPWWVDRLIMWQPVKRILKIALLGTCAPNSQLYLLSIYKAEKLSQAQVDSYLKRIQSKISKWAK</sequence>
<dbReference type="GO" id="GO:0005829">
    <property type="term" value="C:cytosol"/>
    <property type="evidence" value="ECO:0007669"/>
    <property type="project" value="TreeGrafter"/>
</dbReference>
<dbReference type="GO" id="GO:0003955">
    <property type="term" value="F:NAD(P)H dehydrogenase (quinone) activity"/>
    <property type="evidence" value="ECO:0007669"/>
    <property type="project" value="TreeGrafter"/>
</dbReference>
<dbReference type="SUPFAM" id="SSF52218">
    <property type="entry name" value="Flavoproteins"/>
    <property type="match status" value="1"/>
</dbReference>
<dbReference type="EMBL" id="CP092085">
    <property type="protein sequence ID" value="UUN99651.1"/>
    <property type="molecule type" value="Genomic_DNA"/>
</dbReference>
<evidence type="ECO:0000256" key="2">
    <source>
        <dbReference type="ARBA" id="ARBA00023002"/>
    </source>
</evidence>
<dbReference type="InterPro" id="IPR003680">
    <property type="entry name" value="Flavodoxin_fold"/>
</dbReference>
<accession>A0A8I1DH00</accession>
<dbReference type="AlphaFoldDB" id="A0A8I1DH00"/>
<dbReference type="Proteomes" id="UP000644140">
    <property type="component" value="Chromosome"/>
</dbReference>
<dbReference type="InterPro" id="IPR051545">
    <property type="entry name" value="NAD(P)H_dehydrogenase_qn"/>
</dbReference>